<dbReference type="Proteomes" id="UP000070409">
    <property type="component" value="Unassembled WGS sequence"/>
</dbReference>
<dbReference type="InterPro" id="IPR000182">
    <property type="entry name" value="GNAT_dom"/>
</dbReference>
<keyword evidence="1" id="KW-0808">Transferase</keyword>
<evidence type="ECO:0000256" key="2">
    <source>
        <dbReference type="ARBA" id="ARBA00023315"/>
    </source>
</evidence>
<dbReference type="RefSeq" id="WP_068743306.1">
    <property type="nucleotide sequence ID" value="NZ_LSRE01000001.1"/>
</dbReference>
<evidence type="ECO:0000259" key="3">
    <source>
        <dbReference type="PROSITE" id="PS51186"/>
    </source>
</evidence>
<reference evidence="4 5" key="1">
    <citation type="submission" date="2016-02" db="EMBL/GenBank/DDBJ databases">
        <authorList>
            <person name="Teng J.L."/>
            <person name="Tang Y."/>
            <person name="Huang Y."/>
            <person name="Guo F."/>
            <person name="Wei W."/>
            <person name="Chen J.H."/>
            <person name="Wong S.Y."/>
            <person name="Lau S.K."/>
            <person name="Woo P.C."/>
        </authorList>
    </citation>
    <scope>NUCLEOTIDE SEQUENCE [LARGE SCALE GENOMIC DNA]</scope>
    <source>
        <strain evidence="4 5">JCM 13375</strain>
    </source>
</reference>
<dbReference type="PANTHER" id="PTHR43877">
    <property type="entry name" value="AMINOALKYLPHOSPHONATE N-ACETYLTRANSFERASE-RELATED-RELATED"/>
    <property type="match status" value="1"/>
</dbReference>
<protein>
    <submittedName>
        <fullName evidence="4">GCN5 family acetyltransferase</fullName>
    </submittedName>
</protein>
<accession>A0A137ZT92</accession>
<comment type="caution">
    <text evidence="4">The sequence shown here is derived from an EMBL/GenBank/DDBJ whole genome shotgun (WGS) entry which is preliminary data.</text>
</comment>
<dbReference type="Gene3D" id="3.40.630.30">
    <property type="match status" value="1"/>
</dbReference>
<dbReference type="SUPFAM" id="SSF55729">
    <property type="entry name" value="Acyl-CoA N-acyltransferases (Nat)"/>
    <property type="match status" value="1"/>
</dbReference>
<gene>
    <name evidence="4" type="ORF">AXK61_00910</name>
</gene>
<evidence type="ECO:0000256" key="1">
    <source>
        <dbReference type="ARBA" id="ARBA00022679"/>
    </source>
</evidence>
<proteinExistence type="predicted"/>
<dbReference type="CDD" id="cd04301">
    <property type="entry name" value="NAT_SF"/>
    <property type="match status" value="1"/>
</dbReference>
<dbReference type="Pfam" id="PF00583">
    <property type="entry name" value="Acetyltransf_1"/>
    <property type="match status" value="1"/>
</dbReference>
<evidence type="ECO:0000313" key="5">
    <source>
        <dbReference type="Proteomes" id="UP000070409"/>
    </source>
</evidence>
<sequence length="176" mass="18611">MTETLIRAVVPDDEPALAAMFAGLSEHDLTVIREDLTGPVTGIADGPGLRWVATAEDGTVDGYAALTRLPGWSDHVGELRLVVGTARRGGGIGRLLVQEALRAGIAAGLTKVMIELATDEDRVLTMFSELGFTGEALLRDHIRGRDGELRDLIVLAHHAHESAEAIGLMGVADDLA</sequence>
<keyword evidence="5" id="KW-1185">Reference proteome</keyword>
<keyword evidence="2" id="KW-0012">Acyltransferase</keyword>
<name>A0A137ZT92_9ACTN</name>
<evidence type="ECO:0000313" key="4">
    <source>
        <dbReference type="EMBL" id="KXP01406.1"/>
    </source>
</evidence>
<dbReference type="InterPro" id="IPR050832">
    <property type="entry name" value="Bact_Acetyltransf"/>
</dbReference>
<organism evidence="4 5">
    <name type="scientific">Tsukamurella pseudospumae</name>
    <dbReference type="NCBI Taxonomy" id="239498"/>
    <lineage>
        <taxon>Bacteria</taxon>
        <taxon>Bacillati</taxon>
        <taxon>Actinomycetota</taxon>
        <taxon>Actinomycetes</taxon>
        <taxon>Mycobacteriales</taxon>
        <taxon>Tsukamurellaceae</taxon>
        <taxon>Tsukamurella</taxon>
    </lineage>
</organism>
<feature type="domain" description="N-acetyltransferase" evidence="3">
    <location>
        <begin position="4"/>
        <end position="154"/>
    </location>
</feature>
<dbReference type="InterPro" id="IPR016181">
    <property type="entry name" value="Acyl_CoA_acyltransferase"/>
</dbReference>
<dbReference type="EMBL" id="LSRE01000001">
    <property type="protein sequence ID" value="KXP01406.1"/>
    <property type="molecule type" value="Genomic_DNA"/>
</dbReference>
<dbReference type="PROSITE" id="PS51186">
    <property type="entry name" value="GNAT"/>
    <property type="match status" value="1"/>
</dbReference>
<dbReference type="PANTHER" id="PTHR43877:SF1">
    <property type="entry name" value="ACETYLTRANSFERASE"/>
    <property type="match status" value="1"/>
</dbReference>